<dbReference type="SUPFAM" id="SSF53850">
    <property type="entry name" value="Periplasmic binding protein-like II"/>
    <property type="match status" value="1"/>
</dbReference>
<dbReference type="PROSITE" id="PS50113">
    <property type="entry name" value="PAC"/>
    <property type="match status" value="1"/>
</dbReference>
<evidence type="ECO:0000256" key="5">
    <source>
        <dbReference type="SAM" id="Phobius"/>
    </source>
</evidence>
<feature type="domain" description="PAS" evidence="8">
    <location>
        <begin position="440"/>
        <end position="483"/>
    </location>
</feature>
<feature type="transmembrane region" description="Helical" evidence="5">
    <location>
        <begin position="276"/>
        <end position="295"/>
    </location>
</feature>
<proteinExistence type="predicted"/>
<dbReference type="EMBL" id="FNQN01000007">
    <property type="protein sequence ID" value="SEA55530.1"/>
    <property type="molecule type" value="Genomic_DNA"/>
</dbReference>
<dbReference type="CDD" id="cd13704">
    <property type="entry name" value="PBP2_HisK"/>
    <property type="match status" value="1"/>
</dbReference>
<dbReference type="InterPro" id="IPR003661">
    <property type="entry name" value="HisK_dim/P_dom"/>
</dbReference>
<dbReference type="Pfam" id="PF00072">
    <property type="entry name" value="Response_reg"/>
    <property type="match status" value="1"/>
</dbReference>
<dbReference type="AlphaFoldDB" id="A0A1H4C5B6"/>
<gene>
    <name evidence="10" type="ORF">SAMN05660420_02437</name>
</gene>
<dbReference type="RefSeq" id="WP_092348868.1">
    <property type="nucleotide sequence ID" value="NZ_FNQN01000007.1"/>
</dbReference>
<evidence type="ECO:0000259" key="7">
    <source>
        <dbReference type="PROSITE" id="PS50110"/>
    </source>
</evidence>
<dbReference type="InterPro" id="IPR011006">
    <property type="entry name" value="CheY-like_superfamily"/>
</dbReference>
<dbReference type="PROSITE" id="PS50110">
    <property type="entry name" value="RESPONSE_REGULATORY"/>
    <property type="match status" value="1"/>
</dbReference>
<evidence type="ECO:0000256" key="4">
    <source>
        <dbReference type="PROSITE-ProRule" id="PRU00169"/>
    </source>
</evidence>
<dbReference type="Gene3D" id="3.40.50.2300">
    <property type="match status" value="1"/>
</dbReference>
<dbReference type="InterPro" id="IPR005467">
    <property type="entry name" value="His_kinase_dom"/>
</dbReference>
<feature type="domain" description="Histidine kinase" evidence="6">
    <location>
        <begin position="583"/>
        <end position="807"/>
    </location>
</feature>
<feature type="domain" description="PAS" evidence="8">
    <location>
        <begin position="311"/>
        <end position="381"/>
    </location>
</feature>
<dbReference type="SUPFAM" id="SSF47384">
    <property type="entry name" value="Homodimeric domain of signal transducing histidine kinase"/>
    <property type="match status" value="1"/>
</dbReference>
<dbReference type="SUPFAM" id="SSF52172">
    <property type="entry name" value="CheY-like"/>
    <property type="match status" value="1"/>
</dbReference>
<dbReference type="InterPro" id="IPR035965">
    <property type="entry name" value="PAS-like_dom_sf"/>
</dbReference>
<dbReference type="InterPro" id="IPR036890">
    <property type="entry name" value="HATPase_C_sf"/>
</dbReference>
<accession>A0A1H4C5B6</accession>
<dbReference type="SUPFAM" id="SSF55874">
    <property type="entry name" value="ATPase domain of HSP90 chaperone/DNA topoisomerase II/histidine kinase"/>
    <property type="match status" value="1"/>
</dbReference>
<dbReference type="InterPro" id="IPR000700">
    <property type="entry name" value="PAS-assoc_C"/>
</dbReference>
<dbReference type="Pfam" id="PF00512">
    <property type="entry name" value="HisKA"/>
    <property type="match status" value="1"/>
</dbReference>
<evidence type="ECO:0000259" key="8">
    <source>
        <dbReference type="PROSITE" id="PS50112"/>
    </source>
</evidence>
<dbReference type="Pfam" id="PF02518">
    <property type="entry name" value="HATPase_c"/>
    <property type="match status" value="1"/>
</dbReference>
<dbReference type="Gene3D" id="1.10.287.130">
    <property type="match status" value="1"/>
</dbReference>
<dbReference type="InterPro" id="IPR004358">
    <property type="entry name" value="Sig_transdc_His_kin-like_C"/>
</dbReference>
<dbReference type="CDD" id="cd00130">
    <property type="entry name" value="PAS"/>
    <property type="match status" value="2"/>
</dbReference>
<dbReference type="SMART" id="SM00388">
    <property type="entry name" value="HisKA"/>
    <property type="match status" value="1"/>
</dbReference>
<dbReference type="Gene3D" id="3.30.450.20">
    <property type="entry name" value="PAS domain"/>
    <property type="match status" value="2"/>
</dbReference>
<dbReference type="SMART" id="SM00387">
    <property type="entry name" value="HATPase_c"/>
    <property type="match status" value="1"/>
</dbReference>
<dbReference type="NCBIfam" id="TIGR00229">
    <property type="entry name" value="sensory_box"/>
    <property type="match status" value="2"/>
</dbReference>
<organism evidence="10 11">
    <name type="scientific">Desulfuromusa kysingii</name>
    <dbReference type="NCBI Taxonomy" id="37625"/>
    <lineage>
        <taxon>Bacteria</taxon>
        <taxon>Pseudomonadati</taxon>
        <taxon>Thermodesulfobacteriota</taxon>
        <taxon>Desulfuromonadia</taxon>
        <taxon>Desulfuromonadales</taxon>
        <taxon>Geopsychrobacteraceae</taxon>
        <taxon>Desulfuromusa</taxon>
    </lineage>
</organism>
<dbReference type="SMART" id="SM00448">
    <property type="entry name" value="REC"/>
    <property type="match status" value="1"/>
</dbReference>
<dbReference type="STRING" id="37625.SAMN05660420_02437"/>
<dbReference type="InterPro" id="IPR013656">
    <property type="entry name" value="PAS_4"/>
</dbReference>
<dbReference type="Gene3D" id="3.40.190.10">
    <property type="entry name" value="Periplasmic binding protein-like II"/>
    <property type="match status" value="2"/>
</dbReference>
<dbReference type="InterPro" id="IPR001610">
    <property type="entry name" value="PAC"/>
</dbReference>
<dbReference type="PANTHER" id="PTHR43065">
    <property type="entry name" value="SENSOR HISTIDINE KINASE"/>
    <property type="match status" value="1"/>
</dbReference>
<evidence type="ECO:0000256" key="2">
    <source>
        <dbReference type="ARBA" id="ARBA00012438"/>
    </source>
</evidence>
<keyword evidence="5" id="KW-0812">Transmembrane</keyword>
<dbReference type="FunFam" id="3.30.450.20:FF:000155">
    <property type="entry name" value="Sensor histidine kinase TodS"/>
    <property type="match status" value="1"/>
</dbReference>
<dbReference type="OrthoDB" id="177675at2"/>
<dbReference type="InterPro" id="IPR001789">
    <property type="entry name" value="Sig_transdc_resp-reg_receiver"/>
</dbReference>
<name>A0A1H4C5B6_9BACT</name>
<dbReference type="EC" id="2.7.13.3" evidence="2"/>
<sequence>MRIALPELLISLLLCLFPLTVAYGQTSGIVLSAEEQQYLETHNPIVFISQNSYPPFEFSNDDGMSDGMTIELVRWLATELGFRSRFRNVSFLEAQQAVLSGQADVLTSLFYSKKRDQQFDFTQPLFNVPASIFVLADRPDIVRLEDLDGKRVAIQAGDYAADFLDAKGIDFTLVPTQNFSEAADAVIDGTADLLIGDEQIVLYYLYSHGLIDKVKKVGVPLYSGINCMGLKDGDRVLQSILNKGISHARDSGVLDRLTGKWLGTTYPTRTDYWGKYWPYLLAVLGLVLFVVIWNLRLRRAVELKTRDLRESEQKFRTIFDQSYEFIGLMKPDGTVLDVNRTALNFSGEDKENLLNLPFWETVWWQHSEAARKQLKEAIRRAGVGEIVQFETTNYSKSGEVRTLDCSITPLFNEKGEVTLLIPEGRDISERKQMEMQLQESKERFRELIEQSPIGLALCTMDGVYVQVSSAFANILGRNIDETLQLSYWDVTPDEYVPLEQQQLQQLEVEGRCGPYEKEYRHKDGHFVPVRLNCMVVMRHGEPFIWSSVEDITALKNAENEMKELADRLRQSQKMEAIGTLAGGVAHDFNNILAAILGYTELSLRNPSCDDKCKKNLKYVLRATERAKELVKQILMFSRKGEQNREIIKLTSVVGESIKLLQQTIPSTISIRAEIDDSTGVILADSTQVQQVVMNLCTNAYHAMPEQGGEILIRVKPIVVDNLMAHKYPGLLPGEYGQLTISDSGAGMSPEVLTRIFDPFYTTKKQGEGTGMGLSVVHGIVQNHDGFISVESIPEKGTTFNVFFPLSTKEAERKEAVDSHNGWQGTEHILLIDDEKMLVELWKEILEYMGYRVTATTSAVAALAMFQADPASYDLIVTDQTMPEMAGDVLTQKALQIRSDLPVIICTGHSAVLDAAKAMEIGAKALLMKPVNSLELSQAVREVFDKRE</sequence>
<feature type="domain" description="Response regulatory" evidence="7">
    <location>
        <begin position="827"/>
        <end position="943"/>
    </location>
</feature>
<dbReference type="Pfam" id="PF13426">
    <property type="entry name" value="PAS_9"/>
    <property type="match status" value="1"/>
</dbReference>
<dbReference type="SMART" id="SM00086">
    <property type="entry name" value="PAC"/>
    <property type="match status" value="2"/>
</dbReference>
<evidence type="ECO:0000259" key="9">
    <source>
        <dbReference type="PROSITE" id="PS50113"/>
    </source>
</evidence>
<evidence type="ECO:0000313" key="11">
    <source>
        <dbReference type="Proteomes" id="UP000199409"/>
    </source>
</evidence>
<dbReference type="PRINTS" id="PR00344">
    <property type="entry name" value="BCTRLSENSOR"/>
</dbReference>
<keyword evidence="11" id="KW-1185">Reference proteome</keyword>
<dbReference type="Proteomes" id="UP000199409">
    <property type="component" value="Unassembled WGS sequence"/>
</dbReference>
<dbReference type="CDD" id="cd00082">
    <property type="entry name" value="HisKA"/>
    <property type="match status" value="1"/>
</dbReference>
<keyword evidence="3 4" id="KW-0597">Phosphoprotein</keyword>
<feature type="domain" description="PAC" evidence="9">
    <location>
        <begin position="387"/>
        <end position="439"/>
    </location>
</feature>
<dbReference type="GO" id="GO:0000155">
    <property type="term" value="F:phosphorelay sensor kinase activity"/>
    <property type="evidence" value="ECO:0007669"/>
    <property type="project" value="InterPro"/>
</dbReference>
<dbReference type="InterPro" id="IPR000014">
    <property type="entry name" value="PAS"/>
</dbReference>
<dbReference type="SUPFAM" id="SSF55785">
    <property type="entry name" value="PYP-like sensor domain (PAS domain)"/>
    <property type="match status" value="2"/>
</dbReference>
<comment type="catalytic activity">
    <reaction evidence="1">
        <text>ATP + protein L-histidine = ADP + protein N-phospho-L-histidine.</text>
        <dbReference type="EC" id="2.7.13.3"/>
    </reaction>
</comment>
<reference evidence="10 11" key="1">
    <citation type="submission" date="2016-10" db="EMBL/GenBank/DDBJ databases">
        <authorList>
            <person name="de Groot N.N."/>
        </authorList>
    </citation>
    <scope>NUCLEOTIDE SEQUENCE [LARGE SCALE GENOMIC DNA]</scope>
    <source>
        <strain evidence="10 11">DSM 7343</strain>
    </source>
</reference>
<dbReference type="SMART" id="SM00091">
    <property type="entry name" value="PAS"/>
    <property type="match status" value="2"/>
</dbReference>
<dbReference type="Pfam" id="PF00497">
    <property type="entry name" value="SBP_bac_3"/>
    <property type="match status" value="1"/>
</dbReference>
<dbReference type="InterPro" id="IPR036097">
    <property type="entry name" value="HisK_dim/P_sf"/>
</dbReference>
<dbReference type="PROSITE" id="PS50112">
    <property type="entry name" value="PAS"/>
    <property type="match status" value="2"/>
</dbReference>
<evidence type="ECO:0000313" key="10">
    <source>
        <dbReference type="EMBL" id="SEA55530.1"/>
    </source>
</evidence>
<keyword evidence="5" id="KW-1133">Transmembrane helix</keyword>
<dbReference type="PANTHER" id="PTHR43065:SF42">
    <property type="entry name" value="TWO-COMPONENT SENSOR PPRA"/>
    <property type="match status" value="1"/>
</dbReference>
<dbReference type="InterPro" id="IPR003594">
    <property type="entry name" value="HATPase_dom"/>
</dbReference>
<dbReference type="SMART" id="SM00062">
    <property type="entry name" value="PBPb"/>
    <property type="match status" value="1"/>
</dbReference>
<keyword evidence="5" id="KW-0472">Membrane</keyword>
<evidence type="ECO:0000256" key="1">
    <source>
        <dbReference type="ARBA" id="ARBA00000085"/>
    </source>
</evidence>
<evidence type="ECO:0000256" key="3">
    <source>
        <dbReference type="ARBA" id="ARBA00022553"/>
    </source>
</evidence>
<evidence type="ECO:0000259" key="6">
    <source>
        <dbReference type="PROSITE" id="PS50109"/>
    </source>
</evidence>
<protein>
    <recommendedName>
        <fullName evidence="2">histidine kinase</fullName>
        <ecNumber evidence="2">2.7.13.3</ecNumber>
    </recommendedName>
</protein>
<feature type="modified residue" description="4-aspartylphosphate" evidence="4">
    <location>
        <position position="878"/>
    </location>
</feature>
<dbReference type="Pfam" id="PF08448">
    <property type="entry name" value="PAS_4"/>
    <property type="match status" value="1"/>
</dbReference>
<dbReference type="PROSITE" id="PS50109">
    <property type="entry name" value="HIS_KIN"/>
    <property type="match status" value="1"/>
</dbReference>
<dbReference type="InterPro" id="IPR001638">
    <property type="entry name" value="Solute-binding_3/MltF_N"/>
</dbReference>
<dbReference type="Gene3D" id="3.30.565.10">
    <property type="entry name" value="Histidine kinase-like ATPase, C-terminal domain"/>
    <property type="match status" value="1"/>
</dbReference>